<evidence type="ECO:0000313" key="2">
    <source>
        <dbReference type="EMBL" id="MEJ6010034.1"/>
    </source>
</evidence>
<gene>
    <name evidence="2" type="ORF">WG900_08875</name>
</gene>
<comment type="caution">
    <text evidence="2">The sequence shown here is derived from an EMBL/GenBank/DDBJ whole genome shotgun (WGS) entry which is preliminary data.</text>
</comment>
<name>A0ABU8S823_9SPHN</name>
<dbReference type="SUPFAM" id="SSF89796">
    <property type="entry name" value="CoA-transferase family III (CaiB/BaiF)"/>
    <property type="match status" value="1"/>
</dbReference>
<protein>
    <submittedName>
        <fullName evidence="2">CoA transferase</fullName>
    </submittedName>
</protein>
<dbReference type="EMBL" id="JBBHJY010000003">
    <property type="protein sequence ID" value="MEJ6010034.1"/>
    <property type="molecule type" value="Genomic_DNA"/>
</dbReference>
<dbReference type="GO" id="GO:0016740">
    <property type="term" value="F:transferase activity"/>
    <property type="evidence" value="ECO:0007669"/>
    <property type="project" value="UniProtKB-KW"/>
</dbReference>
<dbReference type="InterPro" id="IPR050509">
    <property type="entry name" value="CoA-transferase_III"/>
</dbReference>
<dbReference type="RefSeq" id="WP_339966428.1">
    <property type="nucleotide sequence ID" value="NZ_JBBHJY010000003.1"/>
</dbReference>
<proteinExistence type="predicted"/>
<dbReference type="PANTHER" id="PTHR48228:SF5">
    <property type="entry name" value="ALPHA-METHYLACYL-COA RACEMASE"/>
    <property type="match status" value="1"/>
</dbReference>
<keyword evidence="2" id="KW-0808">Transferase</keyword>
<feature type="region of interest" description="Disordered" evidence="1">
    <location>
        <begin position="135"/>
        <end position="157"/>
    </location>
</feature>
<dbReference type="Pfam" id="PF02515">
    <property type="entry name" value="CoA_transf_3"/>
    <property type="match status" value="1"/>
</dbReference>
<evidence type="ECO:0000256" key="1">
    <source>
        <dbReference type="SAM" id="MobiDB-lite"/>
    </source>
</evidence>
<sequence length="402" mass="42543">MPTDPSQAGSPRSPAIPLSRWASRQLADLAEITGSAAIAQLDGPTLLGERASNGGYLVPGLRSAGLGSSGLMPTRDGGWFALTLLRDDDRALVPAMLGIDQSGQISDEYLAAEVLHWDCRELLARARDLGLPAATADETPISPPLDRTATGLHREPPNDRAPLVVDLSAIWAGPLAGHLLWLAGAKVVKVESPSRPDLIRRDDPATFDLINQGKASVLAELTDIAQRDAVIALIRRADIVIESSRLRALAHLGLDANQIVRETPGLVWLSVTGHGARGDAAHWAGVGNDCSVAAGLSRAMVDVGGDMGYVGDALTDPLTGIVAAKLGWQAWLDGTACRTVLSMSAIGAMALAEERVFDLAAIDRELLTWSESRGRPFPAVPRRTMSEPVRPLGSDTEQWLAC</sequence>
<dbReference type="Proteomes" id="UP001379235">
    <property type="component" value="Unassembled WGS sequence"/>
</dbReference>
<accession>A0ABU8S823</accession>
<keyword evidence="3" id="KW-1185">Reference proteome</keyword>
<feature type="region of interest" description="Disordered" evidence="1">
    <location>
        <begin position="377"/>
        <end position="396"/>
    </location>
</feature>
<organism evidence="2 3">
    <name type="scientific">Novosphingobium aquae</name>
    <dbReference type="NCBI Taxonomy" id="3133435"/>
    <lineage>
        <taxon>Bacteria</taxon>
        <taxon>Pseudomonadati</taxon>
        <taxon>Pseudomonadota</taxon>
        <taxon>Alphaproteobacteria</taxon>
        <taxon>Sphingomonadales</taxon>
        <taxon>Sphingomonadaceae</taxon>
        <taxon>Novosphingobium</taxon>
    </lineage>
</organism>
<reference evidence="2 3" key="1">
    <citation type="submission" date="2024-03" db="EMBL/GenBank/DDBJ databases">
        <authorList>
            <person name="Jo J.-H."/>
        </authorList>
    </citation>
    <scope>NUCLEOTIDE SEQUENCE [LARGE SCALE GENOMIC DNA]</scope>
    <source>
        <strain evidence="2 3">AS3R-12</strain>
    </source>
</reference>
<dbReference type="Gene3D" id="3.40.50.10540">
    <property type="entry name" value="Crotonobetainyl-coa:carnitine coa-transferase, domain 1"/>
    <property type="match status" value="1"/>
</dbReference>
<dbReference type="PANTHER" id="PTHR48228">
    <property type="entry name" value="SUCCINYL-COA--D-CITRAMALATE COA-TRANSFERASE"/>
    <property type="match status" value="1"/>
</dbReference>
<dbReference type="InterPro" id="IPR023606">
    <property type="entry name" value="CoA-Trfase_III_dom_1_sf"/>
</dbReference>
<dbReference type="InterPro" id="IPR003673">
    <property type="entry name" value="CoA-Trfase_fam_III"/>
</dbReference>
<evidence type="ECO:0000313" key="3">
    <source>
        <dbReference type="Proteomes" id="UP001379235"/>
    </source>
</evidence>